<protein>
    <submittedName>
        <fullName evidence="3">ABC transporter substrate-binding protein</fullName>
    </submittedName>
</protein>
<reference evidence="4" key="1">
    <citation type="journal article" date="2023" name="Arch. Microbiol.">
        <title>Desulfoferula mesophilus gen. nov. sp. nov., a mesophilic sulfate-reducing bacterium isolated from a brackish lake sediment.</title>
        <authorList>
            <person name="Watanabe T."/>
            <person name="Yabe T."/>
            <person name="Tsuji J.M."/>
            <person name="Fukui M."/>
        </authorList>
    </citation>
    <scope>NUCLEOTIDE SEQUENCE [LARGE SCALE GENOMIC DNA]</scope>
    <source>
        <strain evidence="4">12FAK</strain>
    </source>
</reference>
<keyword evidence="1 2" id="KW-0732">Signal</keyword>
<dbReference type="SUPFAM" id="SSF53850">
    <property type="entry name" value="Periplasmic binding protein-like II"/>
    <property type="match status" value="1"/>
</dbReference>
<keyword evidence="4" id="KW-1185">Reference proteome</keyword>
<dbReference type="Proteomes" id="UP001366166">
    <property type="component" value="Chromosome"/>
</dbReference>
<dbReference type="AlphaFoldDB" id="A0AAU9ET86"/>
<evidence type="ECO:0000313" key="4">
    <source>
        <dbReference type="Proteomes" id="UP001366166"/>
    </source>
</evidence>
<dbReference type="PANTHER" id="PTHR33376">
    <property type="match status" value="1"/>
</dbReference>
<name>A0AAU9ET86_9BACT</name>
<dbReference type="InterPro" id="IPR038404">
    <property type="entry name" value="TRAP_DctP_sf"/>
</dbReference>
<proteinExistence type="predicted"/>
<dbReference type="InterPro" id="IPR018389">
    <property type="entry name" value="DctP_fam"/>
</dbReference>
<dbReference type="PANTHER" id="PTHR33376:SF5">
    <property type="entry name" value="EXTRACYTOPLASMIC SOLUTE RECEPTOR PROTEIN"/>
    <property type="match status" value="1"/>
</dbReference>
<dbReference type="NCBIfam" id="NF037995">
    <property type="entry name" value="TRAP_S1"/>
    <property type="match status" value="1"/>
</dbReference>
<organism evidence="3 4">
    <name type="scientific">Desulfoferula mesophila</name>
    <dbReference type="NCBI Taxonomy" id="3058419"/>
    <lineage>
        <taxon>Bacteria</taxon>
        <taxon>Pseudomonadati</taxon>
        <taxon>Thermodesulfobacteriota</taxon>
        <taxon>Desulfarculia</taxon>
        <taxon>Desulfarculales</taxon>
        <taxon>Desulfarculaceae</taxon>
        <taxon>Desulfoferula</taxon>
    </lineage>
</organism>
<feature type="signal peptide" evidence="2">
    <location>
        <begin position="1"/>
        <end position="29"/>
    </location>
</feature>
<evidence type="ECO:0000256" key="1">
    <source>
        <dbReference type="ARBA" id="ARBA00022729"/>
    </source>
</evidence>
<dbReference type="CDD" id="cd13666">
    <property type="entry name" value="PBP2_TRAP_DctP_like_1"/>
    <property type="match status" value="1"/>
</dbReference>
<dbReference type="Pfam" id="PF03480">
    <property type="entry name" value="DctP"/>
    <property type="match status" value="1"/>
</dbReference>
<dbReference type="KEGG" id="dmp:FAK_40420"/>
<dbReference type="Gene3D" id="3.40.190.170">
    <property type="entry name" value="Bacterial extracellular solute-binding protein, family 7"/>
    <property type="match status" value="1"/>
</dbReference>
<dbReference type="EMBL" id="AP028679">
    <property type="protein sequence ID" value="BEQ16976.1"/>
    <property type="molecule type" value="Genomic_DNA"/>
</dbReference>
<accession>A0AAU9ET86</accession>
<evidence type="ECO:0000313" key="3">
    <source>
        <dbReference type="EMBL" id="BEQ16976.1"/>
    </source>
</evidence>
<gene>
    <name evidence="3" type="ORF">FAK_40420</name>
</gene>
<feature type="chain" id="PRO_5043392512" evidence="2">
    <location>
        <begin position="30"/>
        <end position="368"/>
    </location>
</feature>
<sequence>MLKKALNKQAWICVITLCLLLLASAIPSAAENKITIRYASGWPATHSTSKQIVNWQKRITELTKGEVTFQNYWGGALVKMKETLTAVKNGIADLGLGLSVYAPSYLPLSSVTDIPFITSDSYAQLNACKDLYDSFKPFQAEYEKNNLVPVAWIASEPTLLGSKTDIKRLSDLKGLKIRVTGYLSQVISAVGASPIALSGSQVYEALERGTIDGYTGANLRYATAMKFYEAAKYFLDPGFGTYVTINLIMNKQIWEKLSPANKEAFQKAGNEFQDHQIKAMNKANIKNAQTLIDGGGIPIVWPKEDLQKIETVGGPVVEKAWIKSLKDRGLPAEEMLSRYKGLVKKYETNSPYVNPFKICLKLYEQKKK</sequence>
<evidence type="ECO:0000256" key="2">
    <source>
        <dbReference type="SAM" id="SignalP"/>
    </source>
</evidence>
<dbReference type="RefSeq" id="WP_338603572.1">
    <property type="nucleotide sequence ID" value="NZ_AP028679.1"/>
</dbReference>
<dbReference type="GO" id="GO:0055085">
    <property type="term" value="P:transmembrane transport"/>
    <property type="evidence" value="ECO:0007669"/>
    <property type="project" value="InterPro"/>
</dbReference>